<organism evidence="7 8">
    <name type="scientific">Photobacterium halotolerans</name>
    <dbReference type="NCBI Taxonomy" id="265726"/>
    <lineage>
        <taxon>Bacteria</taxon>
        <taxon>Pseudomonadati</taxon>
        <taxon>Pseudomonadota</taxon>
        <taxon>Gammaproteobacteria</taxon>
        <taxon>Vibrionales</taxon>
        <taxon>Vibrionaceae</taxon>
        <taxon>Photobacterium</taxon>
    </lineage>
</organism>
<dbReference type="EMBL" id="JWYV01000012">
    <property type="protein sequence ID" value="KKC99196.1"/>
    <property type="molecule type" value="Genomic_DNA"/>
</dbReference>
<feature type="transmembrane region" description="Helical" evidence="6">
    <location>
        <begin position="323"/>
        <end position="343"/>
    </location>
</feature>
<accession>A0A0F5VBN7</accession>
<dbReference type="AlphaFoldDB" id="A0A0F5VBN7"/>
<feature type="transmembrane region" description="Helical" evidence="6">
    <location>
        <begin position="386"/>
        <end position="405"/>
    </location>
</feature>
<protein>
    <submittedName>
        <fullName evidence="7">Uncharacterized protein</fullName>
    </submittedName>
</protein>
<proteinExistence type="predicted"/>
<sequence>MVFLYLSDTCSMRSSPVHSHSDYLKSGSFILLFSLGFGFIADYLFNLTLSQALSSHEYGDYKVAYAFATLTSVIILLGGDRVAPRVLSGAIENKDRGYIVSFLLFYGGIALLLSALVILTTYLGGVLHLGKTDVLGHHPLMIITFVIPLITIGALLSRVLQSAKLLAASNLPWRIVLPAMKTCFLLLLMATISEVAYWHVIVTGGLTVAAIVVWQWHKIRQLDLINADLSRAHTLEKHKLLSLSIPMMLAMMVTMALNQIDLFMLEMLANEQDVGHFAAAATTAHLLPVAQVTIAGLFLPLIGPALDNHPDSAKTLFRQAQRLIVIVTMILTALVFAGGPWLLAFFGEGFVKAELSLNVLTAAYSIWAMSAFASTWLQYNGKGRQVMVIGVITLLTDTLANLWLIPEMGMTGAALATCLAMFVASVLTWYQLIIMNTGKSPLQISH</sequence>
<keyword evidence="2" id="KW-1003">Cell membrane</keyword>
<dbReference type="PANTHER" id="PTHR30250">
    <property type="entry name" value="PST FAMILY PREDICTED COLANIC ACID TRANSPORTER"/>
    <property type="match status" value="1"/>
</dbReference>
<dbReference type="Proteomes" id="UP000033633">
    <property type="component" value="Unassembled WGS sequence"/>
</dbReference>
<feature type="transmembrane region" description="Helical" evidence="6">
    <location>
        <begin position="277"/>
        <end position="302"/>
    </location>
</feature>
<keyword evidence="8" id="KW-1185">Reference proteome</keyword>
<reference evidence="7 8" key="1">
    <citation type="submission" date="2014-12" db="EMBL/GenBank/DDBJ databases">
        <title>Mercury Reductase activity and rhizosphere competence traits in the genome of root associated Photobacterium halotolerans MELD1.</title>
        <authorList>
            <person name="Mathew D.C."/>
            <person name="Huang C.-C."/>
        </authorList>
    </citation>
    <scope>NUCLEOTIDE SEQUENCE [LARGE SCALE GENOMIC DNA]</scope>
    <source>
        <strain evidence="7 8">MELD1</strain>
    </source>
</reference>
<evidence type="ECO:0000313" key="8">
    <source>
        <dbReference type="Proteomes" id="UP000033633"/>
    </source>
</evidence>
<evidence type="ECO:0000256" key="1">
    <source>
        <dbReference type="ARBA" id="ARBA00004651"/>
    </source>
</evidence>
<keyword evidence="4 6" id="KW-1133">Transmembrane helix</keyword>
<comment type="subcellular location">
    <subcellularLocation>
        <location evidence="1">Cell membrane</location>
        <topology evidence="1">Multi-pass membrane protein</topology>
    </subcellularLocation>
</comment>
<feature type="transmembrane region" description="Helical" evidence="6">
    <location>
        <begin position="140"/>
        <end position="159"/>
    </location>
</feature>
<feature type="transmembrane region" description="Helical" evidence="6">
    <location>
        <begin position="98"/>
        <end position="120"/>
    </location>
</feature>
<feature type="transmembrane region" description="Helical" evidence="6">
    <location>
        <begin position="240"/>
        <end position="257"/>
    </location>
</feature>
<feature type="transmembrane region" description="Helical" evidence="6">
    <location>
        <begin position="29"/>
        <end position="49"/>
    </location>
</feature>
<feature type="transmembrane region" description="Helical" evidence="6">
    <location>
        <begin position="411"/>
        <end position="430"/>
    </location>
</feature>
<gene>
    <name evidence="7" type="ORF">KY46_13925</name>
</gene>
<dbReference type="STRING" id="265726.KY46_13925"/>
<comment type="caution">
    <text evidence="7">The sequence shown here is derived from an EMBL/GenBank/DDBJ whole genome shotgun (WGS) entry which is preliminary data.</text>
</comment>
<dbReference type="GO" id="GO:0005886">
    <property type="term" value="C:plasma membrane"/>
    <property type="evidence" value="ECO:0007669"/>
    <property type="project" value="UniProtKB-SubCell"/>
</dbReference>
<name>A0A0F5VBN7_9GAMM</name>
<dbReference type="Pfam" id="PF01943">
    <property type="entry name" value="Polysacc_synt"/>
    <property type="match status" value="1"/>
</dbReference>
<evidence type="ECO:0000256" key="3">
    <source>
        <dbReference type="ARBA" id="ARBA00022692"/>
    </source>
</evidence>
<evidence type="ECO:0000256" key="6">
    <source>
        <dbReference type="SAM" id="Phobius"/>
    </source>
</evidence>
<evidence type="ECO:0000256" key="5">
    <source>
        <dbReference type="ARBA" id="ARBA00023136"/>
    </source>
</evidence>
<evidence type="ECO:0000256" key="2">
    <source>
        <dbReference type="ARBA" id="ARBA00022475"/>
    </source>
</evidence>
<feature type="transmembrane region" description="Helical" evidence="6">
    <location>
        <begin position="61"/>
        <end position="78"/>
    </location>
</feature>
<dbReference type="PANTHER" id="PTHR30250:SF11">
    <property type="entry name" value="O-ANTIGEN TRANSPORTER-RELATED"/>
    <property type="match status" value="1"/>
</dbReference>
<feature type="transmembrane region" description="Helical" evidence="6">
    <location>
        <begin position="355"/>
        <end position="379"/>
    </location>
</feature>
<feature type="transmembrane region" description="Helical" evidence="6">
    <location>
        <begin position="196"/>
        <end position="216"/>
    </location>
</feature>
<dbReference type="InterPro" id="IPR050833">
    <property type="entry name" value="Poly_Biosynth_Transport"/>
</dbReference>
<dbReference type="InterPro" id="IPR002797">
    <property type="entry name" value="Polysacc_synth"/>
</dbReference>
<dbReference type="PATRIC" id="fig|265726.11.peg.1023"/>
<evidence type="ECO:0000313" key="7">
    <source>
        <dbReference type="EMBL" id="KKC99196.1"/>
    </source>
</evidence>
<feature type="transmembrane region" description="Helical" evidence="6">
    <location>
        <begin position="171"/>
        <end position="190"/>
    </location>
</feature>
<keyword evidence="5 6" id="KW-0472">Membrane</keyword>
<evidence type="ECO:0000256" key="4">
    <source>
        <dbReference type="ARBA" id="ARBA00022989"/>
    </source>
</evidence>
<keyword evidence="3 6" id="KW-0812">Transmembrane</keyword>